<accession>A0A438DQT1</accession>
<comment type="caution">
    <text evidence="1">The sequence shown here is derived from an EMBL/GenBank/DDBJ whole genome shotgun (WGS) entry which is preliminary data.</text>
</comment>
<sequence>MVLHISTIELVPKTQISIHLHILEMECNTSVGTSLNEEEDTMVEAHGKATKNLNVNFVEELVMLSCNATTDLINLLQDPHNFKEIVHRETWLIFINSYLKFFFPGTSSPSVKPITP</sequence>
<organism evidence="1 2">
    <name type="scientific">Vitis vinifera</name>
    <name type="common">Grape</name>
    <dbReference type="NCBI Taxonomy" id="29760"/>
    <lineage>
        <taxon>Eukaryota</taxon>
        <taxon>Viridiplantae</taxon>
        <taxon>Streptophyta</taxon>
        <taxon>Embryophyta</taxon>
        <taxon>Tracheophyta</taxon>
        <taxon>Spermatophyta</taxon>
        <taxon>Magnoliopsida</taxon>
        <taxon>eudicotyledons</taxon>
        <taxon>Gunneridae</taxon>
        <taxon>Pentapetalae</taxon>
        <taxon>rosids</taxon>
        <taxon>Vitales</taxon>
        <taxon>Vitaceae</taxon>
        <taxon>Viteae</taxon>
        <taxon>Vitis</taxon>
    </lineage>
</organism>
<evidence type="ECO:0000313" key="1">
    <source>
        <dbReference type="EMBL" id="RVW37803.1"/>
    </source>
</evidence>
<dbReference type="EMBL" id="QGNW01001523">
    <property type="protein sequence ID" value="RVW37803.1"/>
    <property type="molecule type" value="Genomic_DNA"/>
</dbReference>
<proteinExistence type="predicted"/>
<dbReference type="Proteomes" id="UP000288805">
    <property type="component" value="Unassembled WGS sequence"/>
</dbReference>
<dbReference type="AlphaFoldDB" id="A0A438DQT1"/>
<gene>
    <name evidence="1" type="ORF">CK203_087894</name>
</gene>
<name>A0A438DQT1_VITVI</name>
<protein>
    <submittedName>
        <fullName evidence="1">Uncharacterized protein</fullName>
    </submittedName>
</protein>
<reference evidence="1 2" key="1">
    <citation type="journal article" date="2018" name="PLoS Genet.">
        <title>Population sequencing reveals clonal diversity and ancestral inbreeding in the grapevine cultivar Chardonnay.</title>
        <authorList>
            <person name="Roach M.J."/>
            <person name="Johnson D.L."/>
            <person name="Bohlmann J."/>
            <person name="van Vuuren H.J."/>
            <person name="Jones S.J."/>
            <person name="Pretorius I.S."/>
            <person name="Schmidt S.A."/>
            <person name="Borneman A.R."/>
        </authorList>
    </citation>
    <scope>NUCLEOTIDE SEQUENCE [LARGE SCALE GENOMIC DNA]</scope>
    <source>
        <strain evidence="2">cv. Chardonnay</strain>
        <tissue evidence="1">Leaf</tissue>
    </source>
</reference>
<evidence type="ECO:0000313" key="2">
    <source>
        <dbReference type="Proteomes" id="UP000288805"/>
    </source>
</evidence>